<dbReference type="GO" id="GO:0031956">
    <property type="term" value="F:medium-chain fatty acid-CoA ligase activity"/>
    <property type="evidence" value="ECO:0007669"/>
    <property type="project" value="TreeGrafter"/>
</dbReference>
<dbReference type="NCBIfam" id="TIGR01923">
    <property type="entry name" value="menE"/>
    <property type="match status" value="1"/>
</dbReference>
<dbReference type="Pfam" id="PF00501">
    <property type="entry name" value="AMP-binding"/>
    <property type="match status" value="1"/>
</dbReference>
<dbReference type="GO" id="GO:0005524">
    <property type="term" value="F:ATP binding"/>
    <property type="evidence" value="ECO:0007669"/>
    <property type="project" value="UniProtKB-KW"/>
</dbReference>
<sequence length="464" mass="51441">MAALNDWPWHYWRQRAPDDLALRIDDTRLSWAQLAELIDQKSAEFVRMGVHAGDGVMLRGKNSFRLLLSYLGLLQIAARCLPLNPQLPAALLQQLLPRLDISHKIDLTEDVAAVEEKPGVSISHPWPSCHRHWQFAAWQPSRAATLTLTSGSSGLPKAAVHPLAAHLASAEGVLALLPFSRQDSWLLSLPLYHVSGQGIVWRWLFAGATLVLGEEQPLAQALQGCSHASLVPTQLWRLLEQQQLPSSLHDVLLGGAEIPLALTERAEQAGVRCWCGYGLTELASTVCAKRADGRPGVGQPLPGREVRIVDEEILVRADSLALGYWWSDGILPLTDVDGWFHTRDRGRWQQGELCVAGRLDNLFFSGGEGIQPEDVERILLGHAQINLVFIVPIDDAQYGQRPVAVIDSEGVVSLQTLLAWVEDKLINFQRPVAVLQLPEQLKNGGIKISRREVQQWAEQQLRLQ</sequence>
<keyword evidence="3 7" id="KW-0436">Ligase</keyword>
<evidence type="ECO:0000256" key="4">
    <source>
        <dbReference type="ARBA" id="ARBA00022741"/>
    </source>
</evidence>
<name>A0A848MJF6_9GAMM</name>
<dbReference type="PROSITE" id="PS00455">
    <property type="entry name" value="AMP_BINDING"/>
    <property type="match status" value="1"/>
</dbReference>
<dbReference type="NCBIfam" id="NF006539">
    <property type="entry name" value="PRK09029.1"/>
    <property type="match status" value="1"/>
</dbReference>
<dbReference type="GO" id="GO:0008756">
    <property type="term" value="F:o-succinylbenzoate-CoA ligase activity"/>
    <property type="evidence" value="ECO:0007669"/>
    <property type="project" value="UniProtKB-EC"/>
</dbReference>
<dbReference type="GO" id="GO:0006631">
    <property type="term" value="P:fatty acid metabolic process"/>
    <property type="evidence" value="ECO:0007669"/>
    <property type="project" value="TreeGrafter"/>
</dbReference>
<dbReference type="InterPro" id="IPR020845">
    <property type="entry name" value="AMP-binding_CS"/>
</dbReference>
<organism evidence="7 8">
    <name type="scientific">Rouxiella aceris</name>
    <dbReference type="NCBI Taxonomy" id="2703884"/>
    <lineage>
        <taxon>Bacteria</taxon>
        <taxon>Pseudomonadati</taxon>
        <taxon>Pseudomonadota</taxon>
        <taxon>Gammaproteobacteria</taxon>
        <taxon>Enterobacterales</taxon>
        <taxon>Yersiniaceae</taxon>
        <taxon>Rouxiella</taxon>
    </lineage>
</organism>
<reference evidence="7 8" key="1">
    <citation type="submission" date="2020-01" db="EMBL/GenBank/DDBJ databases">
        <authorList>
            <person name="Lee S.D."/>
        </authorList>
    </citation>
    <scope>NUCLEOTIDE SEQUENCE [LARGE SCALE GENOMIC DNA]</scope>
    <source>
        <strain evidence="7 8">SAP-1</strain>
    </source>
</reference>
<evidence type="ECO:0000256" key="2">
    <source>
        <dbReference type="ARBA" id="ARBA00022428"/>
    </source>
</evidence>
<dbReference type="Gene3D" id="3.40.50.12780">
    <property type="entry name" value="N-terminal domain of ligase-like"/>
    <property type="match status" value="1"/>
</dbReference>
<dbReference type="InterPro" id="IPR042099">
    <property type="entry name" value="ANL_N_sf"/>
</dbReference>
<keyword evidence="5" id="KW-0067">ATP-binding</keyword>
<protein>
    <submittedName>
        <fullName evidence="7">O-succinylbenzoate--CoA ligase</fullName>
        <ecNumber evidence="7">6.2.1.26</ecNumber>
    </submittedName>
</protein>
<evidence type="ECO:0000256" key="1">
    <source>
        <dbReference type="ARBA" id="ARBA00006432"/>
    </source>
</evidence>
<keyword evidence="4" id="KW-0547">Nucleotide-binding</keyword>
<dbReference type="PANTHER" id="PTHR43201:SF8">
    <property type="entry name" value="ACYL-COA SYNTHETASE FAMILY MEMBER 3"/>
    <property type="match status" value="1"/>
</dbReference>
<evidence type="ECO:0000313" key="7">
    <source>
        <dbReference type="EMBL" id="NMP27269.1"/>
    </source>
</evidence>
<proteinExistence type="inferred from homology"/>
<dbReference type="AlphaFoldDB" id="A0A848MJF6"/>
<evidence type="ECO:0000256" key="3">
    <source>
        <dbReference type="ARBA" id="ARBA00022598"/>
    </source>
</evidence>
<dbReference type="CDD" id="cd17630">
    <property type="entry name" value="OSB_MenE-like"/>
    <property type="match status" value="1"/>
</dbReference>
<dbReference type="EC" id="6.2.1.26" evidence="7"/>
<accession>A0A848MJF6</accession>
<dbReference type="SUPFAM" id="SSF56801">
    <property type="entry name" value="Acetyl-CoA synthetase-like"/>
    <property type="match status" value="1"/>
</dbReference>
<dbReference type="PANTHER" id="PTHR43201">
    <property type="entry name" value="ACYL-COA SYNTHETASE"/>
    <property type="match status" value="1"/>
</dbReference>
<evidence type="ECO:0000259" key="6">
    <source>
        <dbReference type="Pfam" id="PF00501"/>
    </source>
</evidence>
<dbReference type="InterPro" id="IPR010192">
    <property type="entry name" value="MenE"/>
</dbReference>
<keyword evidence="2" id="KW-0474">Menaquinone biosynthesis</keyword>
<feature type="domain" description="AMP-dependent synthetase/ligase" evidence="6">
    <location>
        <begin position="13"/>
        <end position="325"/>
    </location>
</feature>
<gene>
    <name evidence="7" type="primary">menE</name>
    <name evidence="7" type="ORF">GW590_10365</name>
</gene>
<reference evidence="7 8" key="2">
    <citation type="submission" date="2020-06" db="EMBL/GenBank/DDBJ databases">
        <title>Polyphasic characterization of a Rahnella strain isolated from tree sap.</title>
        <authorList>
            <person name="Kim I.S."/>
        </authorList>
    </citation>
    <scope>NUCLEOTIDE SEQUENCE [LARGE SCALE GENOMIC DNA]</scope>
    <source>
        <strain evidence="7 8">SAP-1</strain>
    </source>
</reference>
<dbReference type="GO" id="GO:0009234">
    <property type="term" value="P:menaquinone biosynthetic process"/>
    <property type="evidence" value="ECO:0007669"/>
    <property type="project" value="UniProtKB-KW"/>
</dbReference>
<dbReference type="Gene3D" id="3.30.300.30">
    <property type="match status" value="1"/>
</dbReference>
<comment type="similarity">
    <text evidence="1">Belongs to the ATP-dependent AMP-binding enzyme family.</text>
</comment>
<comment type="caution">
    <text evidence="7">The sequence shown here is derived from an EMBL/GenBank/DDBJ whole genome shotgun (WGS) entry which is preliminary data.</text>
</comment>
<dbReference type="Proteomes" id="UP000585363">
    <property type="component" value="Unassembled WGS sequence"/>
</dbReference>
<dbReference type="InterPro" id="IPR045851">
    <property type="entry name" value="AMP-bd_C_sf"/>
</dbReference>
<dbReference type="RefSeq" id="WP_169402989.1">
    <property type="nucleotide sequence ID" value="NZ_JAADJU010000005.1"/>
</dbReference>
<dbReference type="InterPro" id="IPR000873">
    <property type="entry name" value="AMP-dep_synth/lig_dom"/>
</dbReference>
<dbReference type="EMBL" id="JAADJU010000005">
    <property type="protein sequence ID" value="NMP27269.1"/>
    <property type="molecule type" value="Genomic_DNA"/>
</dbReference>
<keyword evidence="8" id="KW-1185">Reference proteome</keyword>
<evidence type="ECO:0000256" key="5">
    <source>
        <dbReference type="ARBA" id="ARBA00022840"/>
    </source>
</evidence>
<evidence type="ECO:0000313" key="8">
    <source>
        <dbReference type="Proteomes" id="UP000585363"/>
    </source>
</evidence>